<dbReference type="EMBL" id="KB822711">
    <property type="protein sequence ID" value="ETN45824.1"/>
    <property type="molecule type" value="Genomic_DNA"/>
</dbReference>
<accession>W2SD29</accession>
<gene>
    <name evidence="2" type="ORF">HMPREF1541_00005</name>
</gene>
<dbReference type="AlphaFoldDB" id="W2SD29"/>
<dbReference type="Proteomes" id="UP000030752">
    <property type="component" value="Unassembled WGS sequence"/>
</dbReference>
<feature type="non-terminal residue" evidence="2">
    <location>
        <position position="1"/>
    </location>
</feature>
<dbReference type="RefSeq" id="XP_008710536.1">
    <property type="nucleotide sequence ID" value="XM_008712314.1"/>
</dbReference>
<feature type="repeat" description="WD" evidence="1">
    <location>
        <begin position="11"/>
        <end position="32"/>
    </location>
</feature>
<dbReference type="HOGENOM" id="CLU_3394197_0_0_1"/>
<dbReference type="InterPro" id="IPR015943">
    <property type="entry name" value="WD40/YVTN_repeat-like_dom_sf"/>
</dbReference>
<proteinExistence type="predicted"/>
<keyword evidence="3" id="KW-1185">Reference proteome</keyword>
<dbReference type="InterPro" id="IPR001680">
    <property type="entry name" value="WD40_rpt"/>
</dbReference>
<evidence type="ECO:0000256" key="1">
    <source>
        <dbReference type="PROSITE-ProRule" id="PRU00221"/>
    </source>
</evidence>
<dbReference type="PROSITE" id="PS50294">
    <property type="entry name" value="WD_REPEATS_REGION"/>
    <property type="match status" value="1"/>
</dbReference>
<dbReference type="GeneID" id="19967344"/>
<evidence type="ECO:0000313" key="2">
    <source>
        <dbReference type="EMBL" id="ETN45824.1"/>
    </source>
</evidence>
<dbReference type="InterPro" id="IPR036322">
    <property type="entry name" value="WD40_repeat_dom_sf"/>
</dbReference>
<dbReference type="PROSITE" id="PS50082">
    <property type="entry name" value="WD_REPEATS_2"/>
    <property type="match status" value="1"/>
</dbReference>
<feature type="non-terminal residue" evidence="2">
    <location>
        <position position="32"/>
    </location>
</feature>
<name>W2SD29_CYPE1</name>
<sequence>DVVKGESITELQGHSDTVITVVFSPDGTLVVS</sequence>
<dbReference type="Gene3D" id="2.130.10.10">
    <property type="entry name" value="YVTN repeat-like/Quinoprotein amine dehydrogenase"/>
    <property type="match status" value="1"/>
</dbReference>
<dbReference type="OrthoDB" id="2615105at2759"/>
<evidence type="ECO:0000313" key="3">
    <source>
        <dbReference type="Proteomes" id="UP000030752"/>
    </source>
</evidence>
<keyword evidence="1" id="KW-0853">WD repeat</keyword>
<dbReference type="SUPFAM" id="SSF50978">
    <property type="entry name" value="WD40 repeat-like"/>
    <property type="match status" value="1"/>
</dbReference>
<dbReference type="InParanoid" id="W2SD29"/>
<reference evidence="2 3" key="1">
    <citation type="submission" date="2013-03" db="EMBL/GenBank/DDBJ databases">
        <title>The Genome Sequence of Phialophora europaea CBS 101466.</title>
        <authorList>
            <consortium name="The Broad Institute Genomics Platform"/>
            <person name="Cuomo C."/>
            <person name="de Hoog S."/>
            <person name="Gorbushina A."/>
            <person name="Walker B."/>
            <person name="Young S.K."/>
            <person name="Zeng Q."/>
            <person name="Gargeya S."/>
            <person name="Fitzgerald M."/>
            <person name="Haas B."/>
            <person name="Abouelleil A."/>
            <person name="Allen A.W."/>
            <person name="Alvarado L."/>
            <person name="Arachchi H.M."/>
            <person name="Berlin A.M."/>
            <person name="Chapman S.B."/>
            <person name="Gainer-Dewar J."/>
            <person name="Goldberg J."/>
            <person name="Griggs A."/>
            <person name="Gujja S."/>
            <person name="Hansen M."/>
            <person name="Howarth C."/>
            <person name="Imamovic A."/>
            <person name="Ireland A."/>
            <person name="Larimer J."/>
            <person name="McCowan C."/>
            <person name="Murphy C."/>
            <person name="Pearson M."/>
            <person name="Poon T.W."/>
            <person name="Priest M."/>
            <person name="Roberts A."/>
            <person name="Saif S."/>
            <person name="Shea T."/>
            <person name="Sisk P."/>
            <person name="Sykes S."/>
            <person name="Wortman J."/>
            <person name="Nusbaum C."/>
            <person name="Birren B."/>
        </authorList>
    </citation>
    <scope>NUCLEOTIDE SEQUENCE [LARGE SCALE GENOMIC DNA]</scope>
    <source>
        <strain evidence="2 3">CBS 101466</strain>
    </source>
</reference>
<organism evidence="2 3">
    <name type="scientific">Cyphellophora europaea (strain CBS 101466)</name>
    <name type="common">Phialophora europaea</name>
    <dbReference type="NCBI Taxonomy" id="1220924"/>
    <lineage>
        <taxon>Eukaryota</taxon>
        <taxon>Fungi</taxon>
        <taxon>Dikarya</taxon>
        <taxon>Ascomycota</taxon>
        <taxon>Pezizomycotina</taxon>
        <taxon>Eurotiomycetes</taxon>
        <taxon>Chaetothyriomycetidae</taxon>
        <taxon>Chaetothyriales</taxon>
        <taxon>Cyphellophoraceae</taxon>
        <taxon>Cyphellophora</taxon>
    </lineage>
</organism>
<protein>
    <submittedName>
        <fullName evidence="2">Uncharacterized protein</fullName>
    </submittedName>
</protein>
<dbReference type="VEuPathDB" id="FungiDB:HMPREF1541_00005"/>